<evidence type="ECO:0000313" key="3">
    <source>
        <dbReference type="EMBL" id="PFH38792.1"/>
    </source>
</evidence>
<feature type="transmembrane region" description="Helical" evidence="2">
    <location>
        <begin position="52"/>
        <end position="70"/>
    </location>
</feature>
<sequence>MASGRGCSPLVLCALVLLVAGACFFSFLGFLFLCSADTLPLSAATKRTACIAALSAALLHLLVLFAMLFLRSKPKGWLRERLSAHPAGRAFFLFLDDFSSRLLPRGGRERREEEDRDRGSGSQASECDLSAQTYFGGRAHLNQQTFRTNRGKRDNLRDERDALLTARDEDIRARDALLRPWADSGSGEPGDPLEKRNPAVGAAASSFDFQLPLGDVALSKQAAASIADTQLLSPCSTASFSSEQARAFAASSPSSFSSLSDPLSPTHACLSGSASGSAEGDALAAKTRGRGDVPLTVGCGALPAGASLLAEERRDAPPQVELLSW</sequence>
<gene>
    <name evidence="3" type="ORF">BESB_011340</name>
</gene>
<dbReference type="EMBL" id="NWUJ01000001">
    <property type="protein sequence ID" value="PFH38792.1"/>
    <property type="molecule type" value="Genomic_DNA"/>
</dbReference>
<evidence type="ECO:0000256" key="1">
    <source>
        <dbReference type="SAM" id="MobiDB-lite"/>
    </source>
</evidence>
<dbReference type="VEuPathDB" id="ToxoDB:BESB_011340"/>
<dbReference type="KEGG" id="bbes:BESB_011340"/>
<organism evidence="3 4">
    <name type="scientific">Besnoitia besnoiti</name>
    <name type="common">Apicomplexan protozoan</name>
    <dbReference type="NCBI Taxonomy" id="94643"/>
    <lineage>
        <taxon>Eukaryota</taxon>
        <taxon>Sar</taxon>
        <taxon>Alveolata</taxon>
        <taxon>Apicomplexa</taxon>
        <taxon>Conoidasida</taxon>
        <taxon>Coccidia</taxon>
        <taxon>Eucoccidiorida</taxon>
        <taxon>Eimeriorina</taxon>
        <taxon>Sarcocystidae</taxon>
        <taxon>Besnoitia</taxon>
    </lineage>
</organism>
<keyword evidence="2" id="KW-1133">Transmembrane helix</keyword>
<dbReference type="GeneID" id="40306196"/>
<feature type="compositionally biased region" description="Low complexity" evidence="1">
    <location>
        <begin position="267"/>
        <end position="285"/>
    </location>
</feature>
<name>A0A2A9MR36_BESBE</name>
<keyword evidence="4" id="KW-1185">Reference proteome</keyword>
<feature type="region of interest" description="Disordered" evidence="1">
    <location>
        <begin position="106"/>
        <end position="125"/>
    </location>
</feature>
<evidence type="ECO:0000256" key="2">
    <source>
        <dbReference type="SAM" id="Phobius"/>
    </source>
</evidence>
<dbReference type="PROSITE" id="PS51257">
    <property type="entry name" value="PROKAR_LIPOPROTEIN"/>
    <property type="match status" value="1"/>
</dbReference>
<protein>
    <recommendedName>
        <fullName evidence="5">Transmembrane protein</fullName>
    </recommendedName>
</protein>
<accession>A0A2A9MR36</accession>
<proteinExistence type="predicted"/>
<evidence type="ECO:0000313" key="4">
    <source>
        <dbReference type="Proteomes" id="UP000224006"/>
    </source>
</evidence>
<dbReference type="OrthoDB" id="10428741at2759"/>
<dbReference type="RefSeq" id="XP_029222801.1">
    <property type="nucleotide sequence ID" value="XM_029359888.1"/>
</dbReference>
<feature type="region of interest" description="Disordered" evidence="1">
    <location>
        <begin position="267"/>
        <end position="293"/>
    </location>
</feature>
<keyword evidence="2" id="KW-0812">Transmembrane</keyword>
<reference evidence="3 4" key="1">
    <citation type="submission" date="2017-09" db="EMBL/GenBank/DDBJ databases">
        <title>Genome sequencing of Besnoitia besnoiti strain Bb-Ger1.</title>
        <authorList>
            <person name="Schares G."/>
            <person name="Venepally P."/>
            <person name="Lorenzi H.A."/>
        </authorList>
    </citation>
    <scope>NUCLEOTIDE SEQUENCE [LARGE SCALE GENOMIC DNA]</scope>
    <source>
        <strain evidence="3 4">Bb-Ger1</strain>
    </source>
</reference>
<evidence type="ECO:0008006" key="5">
    <source>
        <dbReference type="Google" id="ProtNLM"/>
    </source>
</evidence>
<comment type="caution">
    <text evidence="3">The sequence shown here is derived from an EMBL/GenBank/DDBJ whole genome shotgun (WGS) entry which is preliminary data.</text>
</comment>
<keyword evidence="2" id="KW-0472">Membrane</keyword>
<dbReference type="AlphaFoldDB" id="A0A2A9MR36"/>
<dbReference type="Proteomes" id="UP000224006">
    <property type="component" value="Chromosome I"/>
</dbReference>
<feature type="compositionally biased region" description="Basic and acidic residues" evidence="1">
    <location>
        <begin position="106"/>
        <end position="119"/>
    </location>
</feature>